<dbReference type="Proteomes" id="UP000486351">
    <property type="component" value="Unassembled WGS sequence"/>
</dbReference>
<evidence type="ECO:0000313" key="8">
    <source>
        <dbReference type="EMBL" id="KAE9243935.1"/>
    </source>
</evidence>
<evidence type="ECO:0000313" key="1">
    <source>
        <dbReference type="EMBL" id="KAE8942782.1"/>
    </source>
</evidence>
<gene>
    <name evidence="9" type="ORF">PF001_g6823</name>
    <name evidence="8" type="ORF">PF002_g8026</name>
    <name evidence="7" type="ORF">PF004_g10897</name>
    <name evidence="6" type="ORF">PF005_g8691</name>
    <name evidence="5" type="ORF">PF006_g6653</name>
    <name evidence="4" type="ORF">PF007_g7155</name>
    <name evidence="10" type="ORF">PF008_g11487</name>
    <name evidence="1" type="ORF">PF009_g7468</name>
    <name evidence="3" type="ORF">PF010_g11700</name>
    <name evidence="2" type="ORF">PF011_g6801</name>
</gene>
<evidence type="ECO:0000313" key="9">
    <source>
        <dbReference type="EMBL" id="KAE9317494.1"/>
    </source>
</evidence>
<dbReference type="EMBL" id="QXGB01000376">
    <property type="protein sequence ID" value="KAE9217354.1"/>
    <property type="molecule type" value="Genomic_DNA"/>
</dbReference>
<evidence type="ECO:0000313" key="12">
    <source>
        <dbReference type="Proteomes" id="UP000433483"/>
    </source>
</evidence>
<evidence type="ECO:0000313" key="19">
    <source>
        <dbReference type="Proteomes" id="UP000486351"/>
    </source>
</evidence>
<sequence>MRHAFSIWNSHSRTSSPLLSWTLAGCWALACALSSVTGVTRTIANRMRNTLTTTDAWRLCCLRYKRPCLIGPFNTEY</sequence>
<evidence type="ECO:0000313" key="7">
    <source>
        <dbReference type="EMBL" id="KAE9229020.1"/>
    </source>
</evidence>
<evidence type="ECO:0000313" key="10">
    <source>
        <dbReference type="EMBL" id="KAE9339628.1"/>
    </source>
</evidence>
<dbReference type="EMBL" id="QXGE01000279">
    <property type="protein sequence ID" value="KAE9317494.1"/>
    <property type="molecule type" value="Genomic_DNA"/>
</dbReference>
<evidence type="ECO:0000313" key="4">
    <source>
        <dbReference type="EMBL" id="KAE9123182.1"/>
    </source>
</evidence>
<comment type="caution">
    <text evidence="5">The sequence shown here is derived from an EMBL/GenBank/DDBJ whole genome shotgun (WGS) entry which is preliminary data.</text>
</comment>
<dbReference type="Proteomes" id="UP000476176">
    <property type="component" value="Unassembled WGS sequence"/>
</dbReference>
<dbReference type="Proteomes" id="UP000460718">
    <property type="component" value="Unassembled WGS sequence"/>
</dbReference>
<reference evidence="11 12" key="1">
    <citation type="submission" date="2018-08" db="EMBL/GenBank/DDBJ databases">
        <title>Genomic investigation of the strawberry pathogen Phytophthora fragariae indicates pathogenicity is determined by transcriptional variation in three key races.</title>
        <authorList>
            <person name="Adams T.M."/>
            <person name="Armitage A.D."/>
            <person name="Sobczyk M.K."/>
            <person name="Bates H.J."/>
            <person name="Dunwell J.M."/>
            <person name="Nellist C.F."/>
            <person name="Harrison R.J."/>
        </authorList>
    </citation>
    <scope>NUCLEOTIDE SEQUENCE [LARGE SCALE GENOMIC DNA]</scope>
    <source>
        <strain evidence="9 13">A4</strain>
        <strain evidence="8 14">BC-1</strain>
        <strain evidence="7 18">BC-23</strain>
        <strain evidence="6 12">NOV-27</strain>
        <strain evidence="5 15">NOV-5</strain>
        <strain evidence="4 16">NOV-71</strain>
        <strain evidence="10 19">NOV-77</strain>
        <strain evidence="1 11">NOV-9</strain>
        <strain evidence="3 20">ONT-3</strain>
        <strain evidence="2 17">SCRP245</strain>
    </source>
</reference>
<evidence type="ECO:0000313" key="15">
    <source>
        <dbReference type="Proteomes" id="UP000440732"/>
    </source>
</evidence>
<evidence type="ECO:0000313" key="6">
    <source>
        <dbReference type="EMBL" id="KAE9217354.1"/>
    </source>
</evidence>
<dbReference type="EMBL" id="QXGA01000271">
    <property type="protein sequence ID" value="KAE9148807.1"/>
    <property type="molecule type" value="Genomic_DNA"/>
</dbReference>
<evidence type="ECO:0000313" key="2">
    <source>
        <dbReference type="EMBL" id="KAE9017212.1"/>
    </source>
</evidence>
<dbReference type="Proteomes" id="UP000488956">
    <property type="component" value="Unassembled WGS sequence"/>
</dbReference>
<evidence type="ECO:0000313" key="13">
    <source>
        <dbReference type="Proteomes" id="UP000437068"/>
    </source>
</evidence>
<dbReference type="EMBL" id="QXGD01000307">
    <property type="protein sequence ID" value="KAE9243935.1"/>
    <property type="molecule type" value="Genomic_DNA"/>
</dbReference>
<evidence type="ECO:0000313" key="14">
    <source>
        <dbReference type="Proteomes" id="UP000440367"/>
    </source>
</evidence>
<dbReference type="Proteomes" id="UP000441208">
    <property type="component" value="Unassembled WGS sequence"/>
</dbReference>
<accession>A0A6A3UC29</accession>
<dbReference type="EMBL" id="QXFX01000630">
    <property type="protein sequence ID" value="KAE9108996.1"/>
    <property type="molecule type" value="Genomic_DNA"/>
</dbReference>
<proteinExistence type="predicted"/>
<dbReference type="Proteomes" id="UP000440732">
    <property type="component" value="Unassembled WGS sequence"/>
</dbReference>
<dbReference type="Proteomes" id="UP000437068">
    <property type="component" value="Unassembled WGS sequence"/>
</dbReference>
<organism evidence="5 15">
    <name type="scientific">Phytophthora fragariae</name>
    <dbReference type="NCBI Taxonomy" id="53985"/>
    <lineage>
        <taxon>Eukaryota</taxon>
        <taxon>Sar</taxon>
        <taxon>Stramenopiles</taxon>
        <taxon>Oomycota</taxon>
        <taxon>Peronosporomycetes</taxon>
        <taxon>Peronosporales</taxon>
        <taxon>Peronosporaceae</taxon>
        <taxon>Phytophthora</taxon>
    </lineage>
</organism>
<evidence type="ECO:0000313" key="5">
    <source>
        <dbReference type="EMBL" id="KAE9148807.1"/>
    </source>
</evidence>
<dbReference type="Proteomes" id="UP000440367">
    <property type="component" value="Unassembled WGS sequence"/>
</dbReference>
<dbReference type="EMBL" id="QXGC01000578">
    <property type="protein sequence ID" value="KAE9229020.1"/>
    <property type="molecule type" value="Genomic_DNA"/>
</dbReference>
<evidence type="ECO:0000313" key="20">
    <source>
        <dbReference type="Proteomes" id="UP000488956"/>
    </source>
</evidence>
<evidence type="ECO:0000313" key="17">
    <source>
        <dbReference type="Proteomes" id="UP000460718"/>
    </source>
</evidence>
<evidence type="ECO:0000313" key="18">
    <source>
        <dbReference type="Proteomes" id="UP000476176"/>
    </source>
</evidence>
<protein>
    <submittedName>
        <fullName evidence="5">Uncharacterized protein</fullName>
    </submittedName>
</protein>
<dbReference type="EMBL" id="QXFW01000292">
    <property type="protein sequence ID" value="KAE9017212.1"/>
    <property type="molecule type" value="Genomic_DNA"/>
</dbReference>
<dbReference type="PROSITE" id="PS51257">
    <property type="entry name" value="PROKAR_LIPOPROTEIN"/>
    <property type="match status" value="1"/>
</dbReference>
<evidence type="ECO:0000313" key="3">
    <source>
        <dbReference type="EMBL" id="KAE9108996.1"/>
    </source>
</evidence>
<dbReference type="EMBL" id="QXFZ01000281">
    <property type="protein sequence ID" value="KAE9123182.1"/>
    <property type="molecule type" value="Genomic_DNA"/>
</dbReference>
<dbReference type="EMBL" id="QXGF01000288">
    <property type="protein sequence ID" value="KAE8942782.1"/>
    <property type="molecule type" value="Genomic_DNA"/>
</dbReference>
<dbReference type="Proteomes" id="UP000429523">
    <property type="component" value="Unassembled WGS sequence"/>
</dbReference>
<dbReference type="AlphaFoldDB" id="A0A6A3UC29"/>
<name>A0A6A3UC29_9STRA</name>
<evidence type="ECO:0000313" key="11">
    <source>
        <dbReference type="Proteomes" id="UP000429523"/>
    </source>
</evidence>
<keyword evidence="12" id="KW-1185">Reference proteome</keyword>
<dbReference type="EMBL" id="QXFY01000615">
    <property type="protein sequence ID" value="KAE9339628.1"/>
    <property type="molecule type" value="Genomic_DNA"/>
</dbReference>
<dbReference type="Proteomes" id="UP000433483">
    <property type="component" value="Unassembled WGS sequence"/>
</dbReference>
<evidence type="ECO:0000313" key="16">
    <source>
        <dbReference type="Proteomes" id="UP000441208"/>
    </source>
</evidence>